<feature type="transmembrane region" description="Helical" evidence="5">
    <location>
        <begin position="16"/>
        <end position="37"/>
    </location>
</feature>
<dbReference type="InterPro" id="IPR010432">
    <property type="entry name" value="RDD"/>
</dbReference>
<evidence type="ECO:0000256" key="1">
    <source>
        <dbReference type="ARBA" id="ARBA00004141"/>
    </source>
</evidence>
<comment type="subcellular location">
    <subcellularLocation>
        <location evidence="1">Membrane</location>
        <topology evidence="1">Multi-pass membrane protein</topology>
    </subcellularLocation>
</comment>
<dbReference type="EMBL" id="BJLD01000002">
    <property type="protein sequence ID" value="GEA43701.1"/>
    <property type="molecule type" value="Genomic_DNA"/>
</dbReference>
<sequence>MQILVKERLGITLRRVVAWWIDAFLAAAIIIVVRWSVNALFDAPITGRVGAIYDIAALAVVFYLYRVICEARTRTSLGKWSLQLEVITDKPGWWSAALRNAWILLTLISLTGVPHVETIVLGILGLSVLTTGQTPFDMVANCLVERRQRAA</sequence>
<comment type="caution">
    <text evidence="7">The sequence shown here is derived from an EMBL/GenBank/DDBJ whole genome shotgun (WGS) entry which is preliminary data.</text>
</comment>
<reference evidence="7 8" key="1">
    <citation type="submission" date="2019-06" db="EMBL/GenBank/DDBJ databases">
        <title>Draft genome sequence of Corynebacterium striatum NBRC 15291.</title>
        <authorList>
            <person name="Miura T."/>
            <person name="Furukawa M."/>
            <person name="Shimamura M."/>
            <person name="Ohyama Y."/>
            <person name="Yamazoe A."/>
            <person name="Kawasaki H."/>
        </authorList>
    </citation>
    <scope>NUCLEOTIDE SEQUENCE [LARGE SCALE GENOMIC DNA]</scope>
    <source>
        <strain evidence="7 8">NBRC 15291</strain>
    </source>
</reference>
<feature type="domain" description="RDD" evidence="6">
    <location>
        <begin position="13"/>
        <end position="140"/>
    </location>
</feature>
<name>A0ABC9ZP14_CORST</name>
<evidence type="ECO:0000256" key="3">
    <source>
        <dbReference type="ARBA" id="ARBA00022989"/>
    </source>
</evidence>
<keyword evidence="2 5" id="KW-0812">Transmembrane</keyword>
<proteinExistence type="predicted"/>
<evidence type="ECO:0000256" key="5">
    <source>
        <dbReference type="SAM" id="Phobius"/>
    </source>
</evidence>
<evidence type="ECO:0000259" key="6">
    <source>
        <dbReference type="Pfam" id="PF06271"/>
    </source>
</evidence>
<dbReference type="AlphaFoldDB" id="A0ABC9ZP14"/>
<dbReference type="Pfam" id="PF06271">
    <property type="entry name" value="RDD"/>
    <property type="match status" value="1"/>
</dbReference>
<dbReference type="RefSeq" id="WP_005529308.1">
    <property type="nucleotide sequence ID" value="NZ_BJLD01000002.1"/>
</dbReference>
<dbReference type="GO" id="GO:0016020">
    <property type="term" value="C:membrane"/>
    <property type="evidence" value="ECO:0007669"/>
    <property type="project" value="UniProtKB-SubCell"/>
</dbReference>
<organism evidence="7 8">
    <name type="scientific">Corynebacterium striatum</name>
    <dbReference type="NCBI Taxonomy" id="43770"/>
    <lineage>
        <taxon>Bacteria</taxon>
        <taxon>Bacillati</taxon>
        <taxon>Actinomycetota</taxon>
        <taxon>Actinomycetes</taxon>
        <taxon>Mycobacteriales</taxon>
        <taxon>Corynebacteriaceae</taxon>
        <taxon>Corynebacterium</taxon>
    </lineage>
</organism>
<evidence type="ECO:0000313" key="8">
    <source>
        <dbReference type="Proteomes" id="UP000315234"/>
    </source>
</evidence>
<accession>A0ABC9ZP14</accession>
<keyword evidence="3 5" id="KW-1133">Transmembrane helix</keyword>
<protein>
    <recommendedName>
        <fullName evidence="6">RDD domain-containing protein</fullName>
    </recommendedName>
</protein>
<evidence type="ECO:0000256" key="4">
    <source>
        <dbReference type="ARBA" id="ARBA00023136"/>
    </source>
</evidence>
<evidence type="ECO:0000256" key="2">
    <source>
        <dbReference type="ARBA" id="ARBA00022692"/>
    </source>
</evidence>
<keyword evidence="4 5" id="KW-0472">Membrane</keyword>
<dbReference type="Proteomes" id="UP000315234">
    <property type="component" value="Unassembled WGS sequence"/>
</dbReference>
<gene>
    <name evidence="7" type="ORF">Cst04h_18710</name>
</gene>
<feature type="transmembrane region" description="Helical" evidence="5">
    <location>
        <begin position="49"/>
        <end position="69"/>
    </location>
</feature>
<evidence type="ECO:0000313" key="7">
    <source>
        <dbReference type="EMBL" id="GEA43701.1"/>
    </source>
</evidence>